<name>A0A2K5CGH5_AOTNA</name>
<dbReference type="GeneTree" id="ENSGT00940000167737"/>
<evidence type="ECO:0000256" key="7">
    <source>
        <dbReference type="ARBA" id="ARBA00022692"/>
    </source>
</evidence>
<evidence type="ECO:0000256" key="1">
    <source>
        <dbReference type="ARBA" id="ARBA00003195"/>
    </source>
</evidence>
<keyword evidence="10" id="KW-1133">Transmembrane helix</keyword>
<evidence type="ECO:0000256" key="2">
    <source>
        <dbReference type="ARBA" id="ARBA00004298"/>
    </source>
</evidence>
<evidence type="ECO:0000256" key="13">
    <source>
        <dbReference type="ARBA" id="ARBA00030217"/>
    </source>
</evidence>
<evidence type="ECO:0000256" key="12">
    <source>
        <dbReference type="ARBA" id="ARBA00023136"/>
    </source>
</evidence>
<reference evidence="15" key="1">
    <citation type="submission" date="2025-08" db="UniProtKB">
        <authorList>
            <consortium name="Ensembl"/>
        </authorList>
    </citation>
    <scope>IDENTIFICATION</scope>
</reference>
<comment type="function">
    <text evidence="1">Accessory subunit of the mitochondrial membrane respiratory chain NADH dehydrogenase (Complex I), that is believed not to be involved in catalysis. Complex I functions in the transfer of electrons from NADH to the respiratory chain. The immediate electron acceptor for the enzyme is believed to be ubiquinone.</text>
</comment>
<evidence type="ECO:0000256" key="14">
    <source>
        <dbReference type="ARBA" id="ARBA00032688"/>
    </source>
</evidence>
<keyword evidence="8" id="KW-0999">Mitochondrion inner membrane</keyword>
<reference evidence="15" key="2">
    <citation type="submission" date="2025-09" db="UniProtKB">
        <authorList>
            <consortium name="Ensembl"/>
        </authorList>
    </citation>
    <scope>IDENTIFICATION</scope>
</reference>
<evidence type="ECO:0000256" key="9">
    <source>
        <dbReference type="ARBA" id="ARBA00022982"/>
    </source>
</evidence>
<dbReference type="GO" id="GO:0022900">
    <property type="term" value="P:electron transport chain"/>
    <property type="evidence" value="ECO:0007669"/>
    <property type="project" value="InterPro"/>
</dbReference>
<dbReference type="GO" id="GO:0005743">
    <property type="term" value="C:mitochondrial inner membrane"/>
    <property type="evidence" value="ECO:0007669"/>
    <property type="project" value="UniProtKB-SubCell"/>
</dbReference>
<sequence>MAHGHGPEHGRSKMELPDYRRWKIEGTPSETVQKTLAARGYMCGFAKKVTFFDVFFKGFKWRFPAFVVAVGAEYYLDSLNKDKKHH</sequence>
<dbReference type="STRING" id="37293.ENSANAP00000007795"/>
<keyword evidence="7" id="KW-0812">Transmembrane</keyword>
<comment type="similarity">
    <text evidence="3">Belongs to the complex I NDUFB3 subunit family.</text>
</comment>
<evidence type="ECO:0000256" key="10">
    <source>
        <dbReference type="ARBA" id="ARBA00022989"/>
    </source>
</evidence>
<evidence type="ECO:0000256" key="5">
    <source>
        <dbReference type="ARBA" id="ARBA00022448"/>
    </source>
</evidence>
<accession>A0A2K5CGH5</accession>
<keyword evidence="6" id="KW-0679">Respiratory chain</keyword>
<keyword evidence="16" id="KW-1185">Reference proteome</keyword>
<dbReference type="PANTHER" id="PTHR15082:SF2">
    <property type="entry name" value="NADH DEHYDROGENASE [UBIQUINONE] 1 BETA SUBCOMPLEX SUBUNIT 3"/>
    <property type="match status" value="1"/>
</dbReference>
<dbReference type="AlphaFoldDB" id="A0A2K5CGH5"/>
<dbReference type="Ensembl" id="ENSANAT00000025574.1">
    <property type="protein sequence ID" value="ENSANAP00000007795.1"/>
    <property type="gene ID" value="ENSANAG00000021967.1"/>
</dbReference>
<keyword evidence="11" id="KW-0496">Mitochondrion</keyword>
<evidence type="ECO:0000256" key="6">
    <source>
        <dbReference type="ARBA" id="ARBA00022660"/>
    </source>
</evidence>
<keyword evidence="9" id="KW-0249">Electron transport</keyword>
<protein>
    <recommendedName>
        <fullName evidence="4">NADH dehydrogenase [ubiquinone] 1 beta subcomplex subunit 3</fullName>
    </recommendedName>
    <alternativeName>
        <fullName evidence="13">Complex I-B12</fullName>
    </alternativeName>
    <alternativeName>
        <fullName evidence="14">NADH-ubiquinone oxidoreductase B12 subunit</fullName>
    </alternativeName>
</protein>
<evidence type="ECO:0000256" key="11">
    <source>
        <dbReference type="ARBA" id="ARBA00023128"/>
    </source>
</evidence>
<evidence type="ECO:0000256" key="4">
    <source>
        <dbReference type="ARBA" id="ARBA00018680"/>
    </source>
</evidence>
<dbReference type="PANTHER" id="PTHR15082">
    <property type="entry name" value="NADH-UBIQUINONE OXIDOREDUCTASE B12 SUBUNIT"/>
    <property type="match status" value="1"/>
</dbReference>
<proteinExistence type="inferred from homology"/>
<comment type="subcellular location">
    <subcellularLocation>
        <location evidence="2">Mitochondrion inner membrane</location>
        <topology evidence="2">Single-pass membrane protein</topology>
        <orientation evidence="2">Matrix side</orientation>
    </subcellularLocation>
</comment>
<keyword evidence="12" id="KW-0472">Membrane</keyword>
<evidence type="ECO:0000313" key="16">
    <source>
        <dbReference type="Proteomes" id="UP000233020"/>
    </source>
</evidence>
<keyword evidence="5" id="KW-0813">Transport</keyword>
<evidence type="ECO:0000256" key="8">
    <source>
        <dbReference type="ARBA" id="ARBA00022792"/>
    </source>
</evidence>
<dbReference type="Proteomes" id="UP000233020">
    <property type="component" value="Unplaced"/>
</dbReference>
<dbReference type="OMA" id="KWRFPAF"/>
<organism evidence="15 16">
    <name type="scientific">Aotus nancymaae</name>
    <name type="common">Ma's night monkey</name>
    <dbReference type="NCBI Taxonomy" id="37293"/>
    <lineage>
        <taxon>Eukaryota</taxon>
        <taxon>Metazoa</taxon>
        <taxon>Chordata</taxon>
        <taxon>Craniata</taxon>
        <taxon>Vertebrata</taxon>
        <taxon>Euteleostomi</taxon>
        <taxon>Mammalia</taxon>
        <taxon>Eutheria</taxon>
        <taxon>Euarchontoglires</taxon>
        <taxon>Primates</taxon>
        <taxon>Haplorrhini</taxon>
        <taxon>Platyrrhini</taxon>
        <taxon>Aotidae</taxon>
        <taxon>Aotus</taxon>
    </lineage>
</organism>
<dbReference type="InterPro" id="IPR012576">
    <property type="entry name" value="NDUFB3"/>
</dbReference>
<evidence type="ECO:0000313" key="15">
    <source>
        <dbReference type="Ensembl" id="ENSANAP00000007795.1"/>
    </source>
</evidence>
<dbReference type="Pfam" id="PF08122">
    <property type="entry name" value="NDUF_B12"/>
    <property type="match status" value="1"/>
</dbReference>
<dbReference type="GO" id="GO:0032981">
    <property type="term" value="P:mitochondrial respiratory chain complex I assembly"/>
    <property type="evidence" value="ECO:0007669"/>
    <property type="project" value="TreeGrafter"/>
</dbReference>
<evidence type="ECO:0000256" key="3">
    <source>
        <dbReference type="ARBA" id="ARBA00005667"/>
    </source>
</evidence>